<evidence type="ECO:0000256" key="20">
    <source>
        <dbReference type="SAM" id="MobiDB-lite"/>
    </source>
</evidence>
<keyword evidence="10 19" id="KW-0274">FAD</keyword>
<feature type="active site" description="Proton donor" evidence="19">
    <location>
        <position position="227"/>
    </location>
</feature>
<dbReference type="EMBL" id="NXGX01000001">
    <property type="protein sequence ID" value="PKR60256.1"/>
    <property type="molecule type" value="Genomic_DNA"/>
</dbReference>
<keyword evidence="8 19" id="KW-0132">Cell division</keyword>
<dbReference type="Gene3D" id="3.30.465.10">
    <property type="match status" value="1"/>
</dbReference>
<dbReference type="GO" id="GO:0009252">
    <property type="term" value="P:peptidoglycan biosynthetic process"/>
    <property type="evidence" value="ECO:0007669"/>
    <property type="project" value="UniProtKB-UniRule"/>
</dbReference>
<protein>
    <recommendedName>
        <fullName evidence="6 19">UDP-N-acetylenolpyruvoylglucosamine reductase</fullName>
        <ecNumber evidence="5 19">1.3.1.98</ecNumber>
    </recommendedName>
    <alternativeName>
        <fullName evidence="17 19">UDP-N-acetylmuramate dehydrogenase</fullName>
    </alternativeName>
</protein>
<comment type="catalytic activity">
    <reaction evidence="18 19">
        <text>UDP-N-acetyl-alpha-D-muramate + NADP(+) = UDP-N-acetyl-3-O-(1-carboxyvinyl)-alpha-D-glucosamine + NADPH + H(+)</text>
        <dbReference type="Rhea" id="RHEA:12248"/>
        <dbReference type="ChEBI" id="CHEBI:15378"/>
        <dbReference type="ChEBI" id="CHEBI:57783"/>
        <dbReference type="ChEBI" id="CHEBI:58349"/>
        <dbReference type="ChEBI" id="CHEBI:68483"/>
        <dbReference type="ChEBI" id="CHEBI:70757"/>
        <dbReference type="EC" id="1.3.1.98"/>
    </reaction>
</comment>
<evidence type="ECO:0000256" key="17">
    <source>
        <dbReference type="ARBA" id="ARBA00031026"/>
    </source>
</evidence>
<dbReference type="GO" id="GO:0005829">
    <property type="term" value="C:cytosol"/>
    <property type="evidence" value="ECO:0007669"/>
    <property type="project" value="TreeGrafter"/>
</dbReference>
<evidence type="ECO:0000256" key="16">
    <source>
        <dbReference type="ARBA" id="ARBA00023316"/>
    </source>
</evidence>
<evidence type="ECO:0000259" key="21">
    <source>
        <dbReference type="PROSITE" id="PS51387"/>
    </source>
</evidence>
<evidence type="ECO:0000256" key="6">
    <source>
        <dbReference type="ARBA" id="ARBA00015188"/>
    </source>
</evidence>
<evidence type="ECO:0000313" key="23">
    <source>
        <dbReference type="Proteomes" id="UP000233332"/>
    </source>
</evidence>
<feature type="active site" evidence="19">
    <location>
        <position position="178"/>
    </location>
</feature>
<evidence type="ECO:0000256" key="14">
    <source>
        <dbReference type="ARBA" id="ARBA00023002"/>
    </source>
</evidence>
<dbReference type="InterPro" id="IPR016166">
    <property type="entry name" value="FAD-bd_PCMH"/>
</dbReference>
<dbReference type="InterPro" id="IPR036635">
    <property type="entry name" value="MurB_C_sf"/>
</dbReference>
<feature type="active site" evidence="19">
    <location>
        <position position="297"/>
    </location>
</feature>
<dbReference type="Proteomes" id="UP000233332">
    <property type="component" value="Unassembled WGS sequence"/>
</dbReference>
<name>A0A2N3LBX3_9PROT</name>
<evidence type="ECO:0000256" key="2">
    <source>
        <dbReference type="ARBA" id="ARBA00003921"/>
    </source>
</evidence>
<dbReference type="InterPro" id="IPR016169">
    <property type="entry name" value="FAD-bd_PCMH_sub2"/>
</dbReference>
<evidence type="ECO:0000256" key="4">
    <source>
        <dbReference type="ARBA" id="ARBA00004752"/>
    </source>
</evidence>
<dbReference type="Gene3D" id="3.90.78.10">
    <property type="entry name" value="UDP-N-acetylenolpyruvoylglucosamine reductase, C-terminal domain"/>
    <property type="match status" value="1"/>
</dbReference>
<dbReference type="RefSeq" id="WP_101299597.1">
    <property type="nucleotide sequence ID" value="NZ_NXGX01000001.1"/>
</dbReference>
<evidence type="ECO:0000256" key="15">
    <source>
        <dbReference type="ARBA" id="ARBA00023306"/>
    </source>
</evidence>
<evidence type="ECO:0000256" key="5">
    <source>
        <dbReference type="ARBA" id="ARBA00012518"/>
    </source>
</evidence>
<comment type="caution">
    <text evidence="22">The sequence shown here is derived from an EMBL/GenBank/DDBJ whole genome shotgun (WGS) entry which is preliminary data.</text>
</comment>
<dbReference type="Gene3D" id="3.30.43.10">
    <property type="entry name" value="Uridine Diphospho-n-acetylenolpyruvylglucosamine Reductase, domain 2"/>
    <property type="match status" value="1"/>
</dbReference>
<dbReference type="SUPFAM" id="SSF56194">
    <property type="entry name" value="Uridine diphospho-N-Acetylenolpyruvylglucosamine reductase, MurB, C-terminal domain"/>
    <property type="match status" value="1"/>
</dbReference>
<dbReference type="InterPro" id="IPR003170">
    <property type="entry name" value="MurB"/>
</dbReference>
<evidence type="ECO:0000256" key="3">
    <source>
        <dbReference type="ARBA" id="ARBA00004496"/>
    </source>
</evidence>
<comment type="pathway">
    <text evidence="4 19">Cell wall biogenesis; peptidoglycan biosynthesis.</text>
</comment>
<sequence>MSTPGHHTPLIDRLPKVRGKLREGAQLSKVTWFQVGGPADVLFRPADEADLAGFLKNKPADMAVTVIGVGSNLLVRDGGIRGVVIRLGRPFTDAVLKDGDIHVGAGALDLNVAQTAQQSGIAGLEFLSGIPGTIGGALRMNAGAYGTEIKDVLVSATAIDGKGGLHTVTPDDMDLSYRHCGVPDDWIFTSAVLRGTSGDPDEIANRMAEIQDTRAGSQPIKSRTGGSTFANPTPDRAWELIDAAGCRGLTIGGAQMSPHHCNFMINLGTATAFDLEQLGDEVKKRVKDHSGVDLRWEIRRIGERLGHSIIGKDA</sequence>
<dbReference type="InterPro" id="IPR016167">
    <property type="entry name" value="FAD-bd_PCMH_sub1"/>
</dbReference>
<dbReference type="InterPro" id="IPR011601">
    <property type="entry name" value="MurB_C"/>
</dbReference>
<dbReference type="NCBIfam" id="TIGR00179">
    <property type="entry name" value="murB"/>
    <property type="match status" value="1"/>
</dbReference>
<dbReference type="SUPFAM" id="SSF56176">
    <property type="entry name" value="FAD-binding/transporter-associated domain-like"/>
    <property type="match status" value="1"/>
</dbReference>
<dbReference type="PANTHER" id="PTHR21071:SF4">
    <property type="entry name" value="UDP-N-ACETYLENOLPYRUVOYLGLUCOSAMINE REDUCTASE"/>
    <property type="match status" value="1"/>
</dbReference>
<evidence type="ECO:0000256" key="8">
    <source>
        <dbReference type="ARBA" id="ARBA00022618"/>
    </source>
</evidence>
<dbReference type="GO" id="GO:0051301">
    <property type="term" value="P:cell division"/>
    <property type="evidence" value="ECO:0007669"/>
    <property type="project" value="UniProtKB-KW"/>
</dbReference>
<dbReference type="GO" id="GO:0008762">
    <property type="term" value="F:UDP-N-acetylmuramate dehydrogenase activity"/>
    <property type="evidence" value="ECO:0007669"/>
    <property type="project" value="UniProtKB-UniRule"/>
</dbReference>
<keyword evidence="23" id="KW-1185">Reference proteome</keyword>
<evidence type="ECO:0000256" key="10">
    <source>
        <dbReference type="ARBA" id="ARBA00022827"/>
    </source>
</evidence>
<gene>
    <name evidence="19" type="primary">murB</name>
    <name evidence="22" type="ORF">COO92_02545</name>
</gene>
<keyword evidence="12 19" id="KW-0133">Cell shape</keyword>
<dbReference type="EC" id="1.3.1.98" evidence="5 19"/>
<evidence type="ECO:0000256" key="11">
    <source>
        <dbReference type="ARBA" id="ARBA00022857"/>
    </source>
</evidence>
<comment type="function">
    <text evidence="2 19">Cell wall formation.</text>
</comment>
<dbReference type="GO" id="GO:0071949">
    <property type="term" value="F:FAD binding"/>
    <property type="evidence" value="ECO:0007669"/>
    <property type="project" value="InterPro"/>
</dbReference>
<evidence type="ECO:0000256" key="7">
    <source>
        <dbReference type="ARBA" id="ARBA00022490"/>
    </source>
</evidence>
<evidence type="ECO:0000256" key="18">
    <source>
        <dbReference type="ARBA" id="ARBA00048914"/>
    </source>
</evidence>
<comment type="similarity">
    <text evidence="19">Belongs to the MurB family.</text>
</comment>
<evidence type="ECO:0000256" key="19">
    <source>
        <dbReference type="HAMAP-Rule" id="MF_00037"/>
    </source>
</evidence>
<keyword evidence="16 19" id="KW-0961">Cell wall biogenesis/degradation</keyword>
<evidence type="ECO:0000256" key="9">
    <source>
        <dbReference type="ARBA" id="ARBA00022630"/>
    </source>
</evidence>
<reference evidence="22 23" key="1">
    <citation type="submission" date="2017-09" db="EMBL/GenBank/DDBJ databases">
        <title>Biodiversity and function of Thalassospira species in the particle-attached aromatic-hydrocarbon-degrading consortia from the surface seawater of the China South Sea.</title>
        <authorList>
            <person name="Dong C."/>
            <person name="Lai Q."/>
            <person name="Shao Z."/>
        </authorList>
    </citation>
    <scope>NUCLEOTIDE SEQUENCE [LARGE SCALE GENOMIC DNA]</scope>
    <source>
        <strain evidence="22 23">139Z-12</strain>
    </source>
</reference>
<dbReference type="PROSITE" id="PS51387">
    <property type="entry name" value="FAD_PCMH"/>
    <property type="match status" value="1"/>
</dbReference>
<comment type="cofactor">
    <cofactor evidence="1 19">
        <name>FAD</name>
        <dbReference type="ChEBI" id="CHEBI:57692"/>
    </cofactor>
</comment>
<dbReference type="AlphaFoldDB" id="A0A2N3LBX3"/>
<evidence type="ECO:0000256" key="13">
    <source>
        <dbReference type="ARBA" id="ARBA00022984"/>
    </source>
</evidence>
<feature type="region of interest" description="Disordered" evidence="20">
    <location>
        <begin position="212"/>
        <end position="233"/>
    </location>
</feature>
<keyword evidence="11 19" id="KW-0521">NADP</keyword>
<organism evidence="22 23">
    <name type="scientific">Thalassospira lohafexi</name>
    <dbReference type="NCBI Taxonomy" id="744227"/>
    <lineage>
        <taxon>Bacteria</taxon>
        <taxon>Pseudomonadati</taxon>
        <taxon>Pseudomonadota</taxon>
        <taxon>Alphaproteobacteria</taxon>
        <taxon>Rhodospirillales</taxon>
        <taxon>Thalassospiraceae</taxon>
        <taxon>Thalassospira</taxon>
    </lineage>
</organism>
<dbReference type="Pfam" id="PF02873">
    <property type="entry name" value="MurB_C"/>
    <property type="match status" value="1"/>
</dbReference>
<keyword evidence="7 19" id="KW-0963">Cytoplasm</keyword>
<dbReference type="PANTHER" id="PTHR21071">
    <property type="entry name" value="UDP-N-ACETYLENOLPYRUVOYLGLUCOSAMINE REDUCTASE"/>
    <property type="match status" value="1"/>
</dbReference>
<accession>A0A2N3LBX3</accession>
<comment type="subcellular location">
    <subcellularLocation>
        <location evidence="3 19">Cytoplasm</location>
    </subcellularLocation>
</comment>
<dbReference type="Pfam" id="PF01565">
    <property type="entry name" value="FAD_binding_4"/>
    <property type="match status" value="1"/>
</dbReference>
<proteinExistence type="inferred from homology"/>
<dbReference type="GO" id="GO:0008360">
    <property type="term" value="P:regulation of cell shape"/>
    <property type="evidence" value="ECO:0007669"/>
    <property type="project" value="UniProtKB-KW"/>
</dbReference>
<keyword evidence="9 19" id="KW-0285">Flavoprotein</keyword>
<dbReference type="InterPro" id="IPR006094">
    <property type="entry name" value="Oxid_FAD_bind_N"/>
</dbReference>
<keyword evidence="15 19" id="KW-0131">Cell cycle</keyword>
<evidence type="ECO:0000256" key="1">
    <source>
        <dbReference type="ARBA" id="ARBA00001974"/>
    </source>
</evidence>
<feature type="domain" description="FAD-binding PCMH-type" evidence="21">
    <location>
        <begin position="34"/>
        <end position="198"/>
    </location>
</feature>
<feature type="compositionally biased region" description="Polar residues" evidence="20">
    <location>
        <begin position="214"/>
        <end position="231"/>
    </location>
</feature>
<dbReference type="NCBIfam" id="NF010480">
    <property type="entry name" value="PRK13905.1"/>
    <property type="match status" value="1"/>
</dbReference>
<keyword evidence="13 19" id="KW-0573">Peptidoglycan synthesis</keyword>
<dbReference type="HAMAP" id="MF_00037">
    <property type="entry name" value="MurB"/>
    <property type="match status" value="1"/>
</dbReference>
<dbReference type="InterPro" id="IPR036318">
    <property type="entry name" value="FAD-bd_PCMH-like_sf"/>
</dbReference>
<keyword evidence="14 19" id="KW-0560">Oxidoreductase</keyword>
<dbReference type="GO" id="GO:0071555">
    <property type="term" value="P:cell wall organization"/>
    <property type="evidence" value="ECO:0007669"/>
    <property type="project" value="UniProtKB-KW"/>
</dbReference>
<evidence type="ECO:0000256" key="12">
    <source>
        <dbReference type="ARBA" id="ARBA00022960"/>
    </source>
</evidence>
<evidence type="ECO:0000313" key="22">
    <source>
        <dbReference type="EMBL" id="PKR60256.1"/>
    </source>
</evidence>
<dbReference type="UniPathway" id="UPA00219"/>